<evidence type="ECO:0000256" key="2">
    <source>
        <dbReference type="SAM" id="Phobius"/>
    </source>
</evidence>
<dbReference type="GO" id="GO:0016787">
    <property type="term" value="F:hydrolase activity"/>
    <property type="evidence" value="ECO:0007669"/>
    <property type="project" value="UniProtKB-KW"/>
</dbReference>
<sequence length="213" mass="23563">MSFTNICRPLFVCDWSAEIKPLCVSLAMILLLLSGLVLVAKGGYMQAKAMFAQYLIEDAWNKSLQDGQSHKPWFWADTHPVAKLWIGDNPPLYVLAGASGRNLAFGPAQMMGGAKPGELGNTVIAGHRDTHFAVLAYARRGQIVRLQTMNGDTHFYRIRATRIVHESQTQWLANGDESLLTLVTCYPFNALTGGAELRFLVEAEEFIPLQHSA</sequence>
<dbReference type="Proteomes" id="UP000294832">
    <property type="component" value="Unassembled WGS sequence"/>
</dbReference>
<dbReference type="Pfam" id="PF04203">
    <property type="entry name" value="Sortase"/>
    <property type="match status" value="1"/>
</dbReference>
<dbReference type="Gene3D" id="2.40.260.10">
    <property type="entry name" value="Sortase"/>
    <property type="match status" value="1"/>
</dbReference>
<gene>
    <name evidence="3" type="ORF">EDC91_10232</name>
</gene>
<evidence type="ECO:0000256" key="1">
    <source>
        <dbReference type="ARBA" id="ARBA00022801"/>
    </source>
</evidence>
<dbReference type="NCBIfam" id="TIGR03784">
    <property type="entry name" value="marine_sortase"/>
    <property type="match status" value="1"/>
</dbReference>
<accession>A0A4R2FMJ5</accession>
<name>A0A4R2FMJ5_9GAMM</name>
<keyword evidence="2" id="KW-0812">Transmembrane</keyword>
<dbReference type="SUPFAM" id="SSF63817">
    <property type="entry name" value="Sortase"/>
    <property type="match status" value="1"/>
</dbReference>
<feature type="transmembrane region" description="Helical" evidence="2">
    <location>
        <begin position="19"/>
        <end position="40"/>
    </location>
</feature>
<dbReference type="CDD" id="cd05828">
    <property type="entry name" value="Sortase_D_1"/>
    <property type="match status" value="1"/>
</dbReference>
<keyword evidence="1" id="KW-0378">Hydrolase</keyword>
<keyword evidence="2" id="KW-1133">Transmembrane helix</keyword>
<reference evidence="3 4" key="1">
    <citation type="submission" date="2019-03" db="EMBL/GenBank/DDBJ databases">
        <title>Freshwater and sediment microbial communities from various areas in North America, analyzing microbe dynamics in response to fracking.</title>
        <authorList>
            <person name="Lamendella R."/>
        </authorList>
    </citation>
    <scope>NUCLEOTIDE SEQUENCE [LARGE SCALE GENOMIC DNA]</scope>
    <source>
        <strain evidence="3 4">74A</strain>
    </source>
</reference>
<keyword evidence="2" id="KW-0472">Membrane</keyword>
<proteinExistence type="predicted"/>
<dbReference type="OrthoDB" id="9790661at2"/>
<dbReference type="EMBL" id="SLWF01000002">
    <property type="protein sequence ID" value="TCN90123.1"/>
    <property type="molecule type" value="Genomic_DNA"/>
</dbReference>
<dbReference type="InterPro" id="IPR005754">
    <property type="entry name" value="Sortase"/>
</dbReference>
<dbReference type="InterPro" id="IPR041999">
    <property type="entry name" value="Sortase_D_1"/>
</dbReference>
<evidence type="ECO:0000313" key="3">
    <source>
        <dbReference type="EMBL" id="TCN90123.1"/>
    </source>
</evidence>
<evidence type="ECO:0000313" key="4">
    <source>
        <dbReference type="Proteomes" id="UP000294832"/>
    </source>
</evidence>
<dbReference type="InterPro" id="IPR023365">
    <property type="entry name" value="Sortase_dom-sf"/>
</dbReference>
<dbReference type="AlphaFoldDB" id="A0A4R2FMJ5"/>
<comment type="caution">
    <text evidence="3">The sequence shown here is derived from an EMBL/GenBank/DDBJ whole genome shotgun (WGS) entry which is preliminary data.</text>
</comment>
<dbReference type="NCBIfam" id="TIGR01076">
    <property type="entry name" value="sortase_fam"/>
    <property type="match status" value="1"/>
</dbReference>
<protein>
    <submittedName>
        <fullName evidence="3">Sortase A</fullName>
    </submittedName>
</protein>
<keyword evidence="4" id="KW-1185">Reference proteome</keyword>
<dbReference type="InterPro" id="IPR022445">
    <property type="entry name" value="Sortase_proteobact_type"/>
</dbReference>
<organism evidence="3 4">
    <name type="scientific">Shewanella fodinae</name>
    <dbReference type="NCBI Taxonomy" id="552357"/>
    <lineage>
        <taxon>Bacteria</taxon>
        <taxon>Pseudomonadati</taxon>
        <taxon>Pseudomonadota</taxon>
        <taxon>Gammaproteobacteria</taxon>
        <taxon>Alteromonadales</taxon>
        <taxon>Shewanellaceae</taxon>
        <taxon>Shewanella</taxon>
    </lineage>
</organism>